<keyword evidence="2" id="KW-0812">Transmembrane</keyword>
<feature type="compositionally biased region" description="Polar residues" evidence="1">
    <location>
        <begin position="45"/>
        <end position="60"/>
    </location>
</feature>
<keyword evidence="4" id="KW-1185">Reference proteome</keyword>
<evidence type="ECO:0000256" key="1">
    <source>
        <dbReference type="SAM" id="MobiDB-lite"/>
    </source>
</evidence>
<name>A0A841TC07_9BACL</name>
<proteinExistence type="predicted"/>
<dbReference type="AlphaFoldDB" id="A0A841TC07"/>
<gene>
    <name evidence="3" type="ORF">H4Q31_14720</name>
</gene>
<keyword evidence="2" id="KW-1133">Transmembrane helix</keyword>
<feature type="region of interest" description="Disordered" evidence="1">
    <location>
        <begin position="29"/>
        <end position="64"/>
    </location>
</feature>
<reference evidence="3 4" key="1">
    <citation type="submission" date="2020-08" db="EMBL/GenBank/DDBJ databases">
        <title>Cohnella phylogeny.</title>
        <authorList>
            <person name="Dunlap C."/>
        </authorList>
    </citation>
    <scope>NUCLEOTIDE SEQUENCE [LARGE SCALE GENOMIC DNA]</scope>
    <source>
        <strain evidence="3 4">DSM 103658</strain>
    </source>
</reference>
<dbReference type="Proteomes" id="UP000574133">
    <property type="component" value="Unassembled WGS sequence"/>
</dbReference>
<organism evidence="3 4">
    <name type="scientific">Cohnella lubricantis</name>
    <dbReference type="NCBI Taxonomy" id="2163172"/>
    <lineage>
        <taxon>Bacteria</taxon>
        <taxon>Bacillati</taxon>
        <taxon>Bacillota</taxon>
        <taxon>Bacilli</taxon>
        <taxon>Bacillales</taxon>
        <taxon>Paenibacillaceae</taxon>
        <taxon>Cohnella</taxon>
    </lineage>
</organism>
<accession>A0A841TC07</accession>
<evidence type="ECO:0000313" key="3">
    <source>
        <dbReference type="EMBL" id="MBB6678542.1"/>
    </source>
</evidence>
<sequence>MLCPTCGSEEAGKFCQQCGTALAETAQAQAPAAQPMPEAPDEAATTESIESIPTVGSTDVTEPAELTESIRKARVSFWSIGTLIYMVAGAALFGYTCVHYWT</sequence>
<evidence type="ECO:0000313" key="4">
    <source>
        <dbReference type="Proteomes" id="UP000574133"/>
    </source>
</evidence>
<evidence type="ECO:0000256" key="2">
    <source>
        <dbReference type="SAM" id="Phobius"/>
    </source>
</evidence>
<feature type="transmembrane region" description="Helical" evidence="2">
    <location>
        <begin position="77"/>
        <end position="101"/>
    </location>
</feature>
<comment type="caution">
    <text evidence="3">The sequence shown here is derived from an EMBL/GenBank/DDBJ whole genome shotgun (WGS) entry which is preliminary data.</text>
</comment>
<dbReference type="RefSeq" id="WP_185179812.1">
    <property type="nucleotide sequence ID" value="NZ_CBCSEP010000006.1"/>
</dbReference>
<dbReference type="EMBL" id="JACJVN010000057">
    <property type="protein sequence ID" value="MBB6678542.1"/>
    <property type="molecule type" value="Genomic_DNA"/>
</dbReference>
<keyword evidence="2" id="KW-0472">Membrane</keyword>
<protein>
    <submittedName>
        <fullName evidence="3">Uncharacterized protein</fullName>
    </submittedName>
</protein>